<feature type="compositionally biased region" description="Basic and acidic residues" evidence="1">
    <location>
        <begin position="24"/>
        <end position="46"/>
    </location>
</feature>
<feature type="compositionally biased region" description="Low complexity" evidence="1">
    <location>
        <begin position="7"/>
        <end position="20"/>
    </location>
</feature>
<evidence type="ECO:0000313" key="3">
    <source>
        <dbReference type="Proteomes" id="UP000284403"/>
    </source>
</evidence>
<gene>
    <name evidence="2" type="ORF">Tco025E_06155</name>
</gene>
<proteinExistence type="predicted"/>
<organism evidence="2 3">
    <name type="scientific">Trypanosoma conorhini</name>
    <dbReference type="NCBI Taxonomy" id="83891"/>
    <lineage>
        <taxon>Eukaryota</taxon>
        <taxon>Discoba</taxon>
        <taxon>Euglenozoa</taxon>
        <taxon>Kinetoplastea</taxon>
        <taxon>Metakinetoplastina</taxon>
        <taxon>Trypanosomatida</taxon>
        <taxon>Trypanosomatidae</taxon>
        <taxon>Trypanosoma</taxon>
    </lineage>
</organism>
<keyword evidence="3" id="KW-1185">Reference proteome</keyword>
<dbReference type="RefSeq" id="XP_029226873.1">
    <property type="nucleotide sequence ID" value="XM_029373043.1"/>
</dbReference>
<protein>
    <submittedName>
        <fullName evidence="2">Uncharacterized protein</fullName>
    </submittedName>
</protein>
<comment type="caution">
    <text evidence="2">The sequence shown here is derived from an EMBL/GenBank/DDBJ whole genome shotgun (WGS) entry which is preliminary data.</text>
</comment>
<feature type="region of interest" description="Disordered" evidence="1">
    <location>
        <begin position="229"/>
        <end position="252"/>
    </location>
</feature>
<dbReference type="OrthoDB" id="241380at2759"/>
<evidence type="ECO:0000313" key="2">
    <source>
        <dbReference type="EMBL" id="RNF13607.1"/>
    </source>
</evidence>
<accession>A0A422P7B9</accession>
<name>A0A422P7B9_9TRYP</name>
<feature type="region of interest" description="Disordered" evidence="1">
    <location>
        <begin position="1"/>
        <end position="53"/>
    </location>
</feature>
<evidence type="ECO:0000256" key="1">
    <source>
        <dbReference type="SAM" id="MobiDB-lite"/>
    </source>
</evidence>
<reference evidence="2 3" key="1">
    <citation type="journal article" date="2018" name="BMC Genomics">
        <title>Genomic comparison of Trypanosoma conorhini and Trypanosoma rangeli to Trypanosoma cruzi strains of high and low virulence.</title>
        <authorList>
            <person name="Bradwell K.R."/>
            <person name="Koparde V.N."/>
            <person name="Matveyev A.V."/>
            <person name="Serrano M.G."/>
            <person name="Alves J.M."/>
            <person name="Parikh H."/>
            <person name="Huang B."/>
            <person name="Lee V."/>
            <person name="Espinosa-Alvarez O."/>
            <person name="Ortiz P.A."/>
            <person name="Costa-Martins A.G."/>
            <person name="Teixeira M.M."/>
            <person name="Buck G.A."/>
        </authorList>
    </citation>
    <scope>NUCLEOTIDE SEQUENCE [LARGE SCALE GENOMIC DNA]</scope>
    <source>
        <strain evidence="2 3">025E</strain>
    </source>
</reference>
<dbReference type="Proteomes" id="UP000284403">
    <property type="component" value="Unassembled WGS sequence"/>
</dbReference>
<dbReference type="GeneID" id="40319766"/>
<sequence>MPLRNVTGTTASSGPTAARSRALKGRETGRGAHHEGQEEKEERGDAKGAFQNRKKCSGLRVMSRGSLRQTDDNITARCPNPSVSLRNPYGRKVSPLIATNRGCRTTVFCNQHRYAMIYELCAFEMEQRMELWKTFVLELYVLSLDQQLVRWRLWKENVYSPAAVFTAAEKIVATILGNILDTDLYTTVAGYLSLSAESTHCAIEKISWPGLRIAVRPWRRQHEGKTSAVPVPDLGTGVSRNKNGNTPIKPPTPCSLSRSELGRVNAALRIHSIEYAVLQLRYKLWEEVLFSYRPVLRDSTGAPMHSSCSNSAVTSGWSHGAYCRWSAFLVGLCSVRCGPSIRGMNFSSTFHFDLVQETSVGSILSRSHGNVVGAQLRQRRIPPRFTSRSRPDSAVSSLAGDTPSNTRNFSDDDNTLSVGSDTVEDDVGPGRDASLTYHSFYGNGDQAISAATPHVSVTGSLTAPLPILHARDIFELEDATEAESGILPSCYPMCFANLKSGISLPVSLEHLQRCEITMCEMLEFGHILRSNELEFAWSTEPVTSLMSYEPGIGQIQWKRIRNMLLQMMEEKCIMLVRYKNEVRLLQLYLEYLGIVAVMERSAMNFFVFFRDEFDNGPVLCSSPMQSMHS</sequence>
<feature type="region of interest" description="Disordered" evidence="1">
    <location>
        <begin position="379"/>
        <end position="429"/>
    </location>
</feature>
<dbReference type="EMBL" id="MKKU01000398">
    <property type="protein sequence ID" value="RNF13607.1"/>
    <property type="molecule type" value="Genomic_DNA"/>
</dbReference>
<dbReference type="AlphaFoldDB" id="A0A422P7B9"/>